<proteinExistence type="predicted"/>
<dbReference type="InterPro" id="IPR001387">
    <property type="entry name" value="Cro/C1-type_HTH"/>
</dbReference>
<organism evidence="2 3">
    <name type="scientific">Nonomuraea cypriaca</name>
    <dbReference type="NCBI Taxonomy" id="1187855"/>
    <lineage>
        <taxon>Bacteria</taxon>
        <taxon>Bacillati</taxon>
        <taxon>Actinomycetota</taxon>
        <taxon>Actinomycetes</taxon>
        <taxon>Streptosporangiales</taxon>
        <taxon>Streptosporangiaceae</taxon>
        <taxon>Nonomuraea</taxon>
    </lineage>
</organism>
<name>A0A931AGA6_9ACTN</name>
<dbReference type="Pfam" id="PF13560">
    <property type="entry name" value="HTH_31"/>
    <property type="match status" value="1"/>
</dbReference>
<dbReference type="EMBL" id="JADOGI010000160">
    <property type="protein sequence ID" value="MBF8191428.1"/>
    <property type="molecule type" value="Genomic_DNA"/>
</dbReference>
<keyword evidence="3" id="KW-1185">Reference proteome</keyword>
<protein>
    <submittedName>
        <fullName evidence="2">Helix-turn-helix transcriptional regulator</fullName>
    </submittedName>
</protein>
<dbReference type="SUPFAM" id="SSF47413">
    <property type="entry name" value="lambda repressor-like DNA-binding domains"/>
    <property type="match status" value="1"/>
</dbReference>
<evidence type="ECO:0000259" key="1">
    <source>
        <dbReference type="PROSITE" id="PS50943"/>
    </source>
</evidence>
<dbReference type="RefSeq" id="WP_195900336.1">
    <property type="nucleotide sequence ID" value="NZ_JADOGI010000160.1"/>
</dbReference>
<feature type="domain" description="HTH cro/C1-type" evidence="1">
    <location>
        <begin position="15"/>
        <end position="36"/>
    </location>
</feature>
<dbReference type="Proteomes" id="UP000605361">
    <property type="component" value="Unassembled WGS sequence"/>
</dbReference>
<dbReference type="InterPro" id="IPR010982">
    <property type="entry name" value="Lambda_DNA-bd_dom_sf"/>
</dbReference>
<gene>
    <name evidence="2" type="ORF">ITP53_38175</name>
</gene>
<dbReference type="CDD" id="cd00093">
    <property type="entry name" value="HTH_XRE"/>
    <property type="match status" value="1"/>
</dbReference>
<dbReference type="PROSITE" id="PS50943">
    <property type="entry name" value="HTH_CROC1"/>
    <property type="match status" value="1"/>
</dbReference>
<dbReference type="Gene3D" id="1.10.260.40">
    <property type="entry name" value="lambda repressor-like DNA-binding domains"/>
    <property type="match status" value="1"/>
</dbReference>
<comment type="caution">
    <text evidence="2">The sequence shown here is derived from an EMBL/GenBank/DDBJ whole genome shotgun (WGS) entry which is preliminary data.</text>
</comment>
<dbReference type="GO" id="GO:0003677">
    <property type="term" value="F:DNA binding"/>
    <property type="evidence" value="ECO:0007669"/>
    <property type="project" value="InterPro"/>
</dbReference>
<accession>A0A931AGA6</accession>
<evidence type="ECO:0000313" key="2">
    <source>
        <dbReference type="EMBL" id="MBF8191428.1"/>
    </source>
</evidence>
<evidence type="ECO:0000313" key="3">
    <source>
        <dbReference type="Proteomes" id="UP000605361"/>
    </source>
</evidence>
<sequence length="49" mass="5697">MADFYAPAAIWGRELRHYRKAAGLTQGQLSEKIHYSERSSRPDVALRHR</sequence>
<dbReference type="AlphaFoldDB" id="A0A931AGA6"/>
<reference evidence="2" key="1">
    <citation type="submission" date="2020-11" db="EMBL/GenBank/DDBJ databases">
        <title>Whole-genome analyses of Nonomuraea sp. K274.</title>
        <authorList>
            <person name="Veyisoglu A."/>
        </authorList>
    </citation>
    <scope>NUCLEOTIDE SEQUENCE</scope>
    <source>
        <strain evidence="2">K274</strain>
    </source>
</reference>